<dbReference type="AlphaFoldDB" id="I1YK96"/>
<dbReference type="Proteomes" id="UP000009145">
    <property type="component" value="Chromosome"/>
</dbReference>
<dbReference type="KEGG" id="mec:Q7C_2203"/>
<name>I1YK96_METFJ</name>
<reference evidence="1 2" key="1">
    <citation type="journal article" date="2012" name="J. Bacteriol.">
        <title>Complete genome sequences of Methylophaga sp. strain JAM1 and Methylophaga sp. strain JAM7.</title>
        <authorList>
            <person name="Villeneuve C."/>
            <person name="Martineau C."/>
            <person name="Mauffrey F."/>
            <person name="Villemur R."/>
        </authorList>
    </citation>
    <scope>NUCLEOTIDE SEQUENCE [LARGE SCALE GENOMIC DNA]</scope>
    <source>
        <strain evidence="1 2">JAM7</strain>
    </source>
</reference>
<evidence type="ECO:0000313" key="1">
    <source>
        <dbReference type="EMBL" id="AFJ03339.1"/>
    </source>
</evidence>
<dbReference type="PATRIC" id="fig|754477.3.peg.2170"/>
<protein>
    <submittedName>
        <fullName evidence="1">Uncharacterized protein</fullName>
    </submittedName>
</protein>
<gene>
    <name evidence="1" type="ordered locus">Q7C_2203</name>
</gene>
<sequence>MNVYESVYKCSCVIDAIDAAFTETEFDDISTGYMYRNLPADRGAQFRDDKKLNEVSDKFDEVIAAAYKDCRLQ</sequence>
<organism evidence="1 2">
    <name type="scientific">Methylophaga frappieri (strain ATCC BAA-2434 / DSM 25690 / JAM7)</name>
    <dbReference type="NCBI Taxonomy" id="754477"/>
    <lineage>
        <taxon>Bacteria</taxon>
        <taxon>Pseudomonadati</taxon>
        <taxon>Pseudomonadota</taxon>
        <taxon>Gammaproteobacteria</taxon>
        <taxon>Thiotrichales</taxon>
        <taxon>Piscirickettsiaceae</taxon>
        <taxon>Methylophaga</taxon>
    </lineage>
</organism>
<accession>I1YK96</accession>
<proteinExistence type="predicted"/>
<dbReference type="EMBL" id="CP003380">
    <property type="protein sequence ID" value="AFJ03339.1"/>
    <property type="molecule type" value="Genomic_DNA"/>
</dbReference>
<evidence type="ECO:0000313" key="2">
    <source>
        <dbReference type="Proteomes" id="UP000009145"/>
    </source>
</evidence>
<keyword evidence="2" id="KW-1185">Reference proteome</keyword>
<dbReference type="RefSeq" id="WP_014704758.1">
    <property type="nucleotide sequence ID" value="NC_017856.1"/>
</dbReference>
<dbReference type="HOGENOM" id="CLU_2700508_0_0_6"/>